<feature type="chain" id="PRO_5034378100" description="DUF5648 domain-containing protein" evidence="1">
    <location>
        <begin position="22"/>
        <end position="210"/>
    </location>
</feature>
<evidence type="ECO:0000313" key="4">
    <source>
        <dbReference type="Proteomes" id="UP000567179"/>
    </source>
</evidence>
<name>A0A8H5EX26_9AGAR</name>
<feature type="signal peptide" evidence="1">
    <location>
        <begin position="1"/>
        <end position="21"/>
    </location>
</feature>
<feature type="domain" description="DUF5648" evidence="2">
    <location>
        <begin position="97"/>
        <end position="198"/>
    </location>
</feature>
<evidence type="ECO:0000313" key="3">
    <source>
        <dbReference type="EMBL" id="KAF5315462.1"/>
    </source>
</evidence>
<evidence type="ECO:0000256" key="1">
    <source>
        <dbReference type="SAM" id="SignalP"/>
    </source>
</evidence>
<proteinExistence type="predicted"/>
<reference evidence="3 4" key="1">
    <citation type="journal article" date="2020" name="ISME J.">
        <title>Uncovering the hidden diversity of litter-decomposition mechanisms in mushroom-forming fungi.</title>
        <authorList>
            <person name="Floudas D."/>
            <person name="Bentzer J."/>
            <person name="Ahren D."/>
            <person name="Johansson T."/>
            <person name="Persson P."/>
            <person name="Tunlid A."/>
        </authorList>
    </citation>
    <scope>NUCLEOTIDE SEQUENCE [LARGE SCALE GENOMIC DNA]</scope>
    <source>
        <strain evidence="3 4">CBS 101986</strain>
    </source>
</reference>
<comment type="caution">
    <text evidence="3">The sequence shown here is derived from an EMBL/GenBank/DDBJ whole genome shotgun (WGS) entry which is preliminary data.</text>
</comment>
<gene>
    <name evidence="3" type="ORF">D9619_007592</name>
</gene>
<organism evidence="3 4">
    <name type="scientific">Psilocybe cf. subviscida</name>
    <dbReference type="NCBI Taxonomy" id="2480587"/>
    <lineage>
        <taxon>Eukaryota</taxon>
        <taxon>Fungi</taxon>
        <taxon>Dikarya</taxon>
        <taxon>Basidiomycota</taxon>
        <taxon>Agaricomycotina</taxon>
        <taxon>Agaricomycetes</taxon>
        <taxon>Agaricomycetidae</taxon>
        <taxon>Agaricales</taxon>
        <taxon>Agaricineae</taxon>
        <taxon>Strophariaceae</taxon>
        <taxon>Psilocybe</taxon>
    </lineage>
</organism>
<sequence length="210" mass="22609">MQSISALLSLVLITLLQCCSALPRPNSGSDVVTTGSKANQNFIRSDTTCGDPSTAIVISQAFQTGPIIHLLSVPYAFDTVNTMNGAATWVSIRDLFRGWATQQPSTLPLWQLGSSNRQEYIYKIGQDATTKPVVSGFPNDIVIIAWVFPTQVCGSVPLFGAVYPSKTDHIYTTDEDQHAGLISPAWGWSESGVIAYVLPLTSDRGPASPF</sequence>
<dbReference type="Pfam" id="PF18885">
    <property type="entry name" value="DUF5648"/>
    <property type="match status" value="1"/>
</dbReference>
<keyword evidence="1" id="KW-0732">Signal</keyword>
<keyword evidence="4" id="KW-1185">Reference proteome</keyword>
<evidence type="ECO:0000259" key="2">
    <source>
        <dbReference type="Pfam" id="PF18885"/>
    </source>
</evidence>
<dbReference type="OrthoDB" id="9971254at2759"/>
<dbReference type="Proteomes" id="UP000567179">
    <property type="component" value="Unassembled WGS sequence"/>
</dbReference>
<accession>A0A8H5EX26</accession>
<protein>
    <recommendedName>
        <fullName evidence="2">DUF5648 domain-containing protein</fullName>
    </recommendedName>
</protein>
<dbReference type="AlphaFoldDB" id="A0A8H5EX26"/>
<dbReference type="EMBL" id="JAACJJ010000043">
    <property type="protein sequence ID" value="KAF5315462.1"/>
    <property type="molecule type" value="Genomic_DNA"/>
</dbReference>
<dbReference type="InterPro" id="IPR043708">
    <property type="entry name" value="DUF5648"/>
</dbReference>